<evidence type="ECO:0000256" key="1">
    <source>
        <dbReference type="ARBA" id="ARBA00022603"/>
    </source>
</evidence>
<dbReference type="Gene3D" id="3.40.50.150">
    <property type="entry name" value="Vaccinia Virus protein VP39"/>
    <property type="match status" value="1"/>
</dbReference>
<dbReference type="InterPro" id="IPR010280">
    <property type="entry name" value="U5_MeTrfase_fam"/>
</dbReference>
<dbReference type="RefSeq" id="WP_125596560.1">
    <property type="nucleotide sequence ID" value="NZ_JBHSSM010000005.1"/>
</dbReference>
<dbReference type="PANTHER" id="PTHR11061">
    <property type="entry name" value="RNA M5U METHYLTRANSFERASE"/>
    <property type="match status" value="1"/>
</dbReference>
<dbReference type="GO" id="GO:0032259">
    <property type="term" value="P:methylation"/>
    <property type="evidence" value="ECO:0007669"/>
    <property type="project" value="UniProtKB-KW"/>
</dbReference>
<dbReference type="PROSITE" id="PS01230">
    <property type="entry name" value="TRMA_1"/>
    <property type="match status" value="1"/>
</dbReference>
<dbReference type="InterPro" id="IPR030390">
    <property type="entry name" value="MeTrfase_TrmA_AS"/>
</dbReference>
<evidence type="ECO:0000256" key="3">
    <source>
        <dbReference type="ARBA" id="ARBA00022691"/>
    </source>
</evidence>
<dbReference type="Gene3D" id="2.40.50.1070">
    <property type="match status" value="1"/>
</dbReference>
<dbReference type="GO" id="GO:0008168">
    <property type="term" value="F:methyltransferase activity"/>
    <property type="evidence" value="ECO:0007669"/>
    <property type="project" value="UniProtKB-KW"/>
</dbReference>
<feature type="binding site" evidence="4">
    <location>
        <position position="297"/>
    </location>
    <ligand>
        <name>S-adenosyl-L-methionine</name>
        <dbReference type="ChEBI" id="CHEBI:59789"/>
    </ligand>
</feature>
<evidence type="ECO:0000256" key="2">
    <source>
        <dbReference type="ARBA" id="ARBA00022679"/>
    </source>
</evidence>
<dbReference type="SUPFAM" id="SSF53335">
    <property type="entry name" value="S-adenosyl-L-methionine-dependent methyltransferases"/>
    <property type="match status" value="1"/>
</dbReference>
<dbReference type="InterPro" id="IPR030391">
    <property type="entry name" value="MeTrfase_TrmA_CS"/>
</dbReference>
<sequence length="472" mass="52784">MESENSATNVTIGQRFPITARKIGINGEGIGYYHHKVVFVPGLLPHEVAVCQVTKVTDRYINAQIHRLRQTSAARVTGDNPATKLAGLVGGLELAHIRYPQQLLFKDDLIRQALAKFKPRGYEKYPFAAPIGMADPWHYRNKAQFPIRQTATGQLIAGLYRPNTQELVDLPEMPTQSPLSLAVCRKLLPILQRLALPIYDPEQNSGIIKGMAVRDSHLRNQVQLTLITNSKKLPQKQALIAAIQQEIPEVVSINQNFNPTKDGLFWGDETWLLAGEPYLEEQVGDLRFLLSPRAFLQLNLTQTEKMYQLVAELLALTKQDTLLDAYAGVGTIGLSLAHAVKNVVGIEEIPEAVQDAEQNCQHNGITNARYLTGKVETIWPELTAQGQQFTALVVDPPRTGLAPSLLETILTQEPEKFVYISCNESTLARDLVELTKKYRVAHIQMIDLFPQTARVETVVKLVRRADAKKQRR</sequence>
<dbReference type="Pfam" id="PF05958">
    <property type="entry name" value="tRNA_U5-meth_tr"/>
    <property type="match status" value="1"/>
</dbReference>
<proteinExistence type="inferred from homology"/>
<dbReference type="SUPFAM" id="SSF50249">
    <property type="entry name" value="Nucleic acid-binding proteins"/>
    <property type="match status" value="1"/>
</dbReference>
<feature type="active site" description="Nucleophile" evidence="4">
    <location>
        <position position="422"/>
    </location>
</feature>
<dbReference type="InterPro" id="IPR012340">
    <property type="entry name" value="NA-bd_OB-fold"/>
</dbReference>
<protein>
    <submittedName>
        <fullName evidence="7">23S rRNA (Uracil(1939)-C(5))-methyltransferase RlmD</fullName>
        <ecNumber evidence="7">2.1.1.190</ecNumber>
    </submittedName>
</protein>
<comment type="similarity">
    <text evidence="4">Belongs to the class I-like SAM-binding methyltransferase superfamily. RNA M5U methyltransferase family.</text>
</comment>
<feature type="binding site" evidence="4">
    <location>
        <position position="326"/>
    </location>
    <ligand>
        <name>S-adenosyl-L-methionine</name>
        <dbReference type="ChEBI" id="CHEBI:59789"/>
    </ligand>
</feature>
<dbReference type="Gene3D" id="2.40.50.140">
    <property type="entry name" value="Nucleic acid-binding proteins"/>
    <property type="match status" value="1"/>
</dbReference>
<feature type="binding site" evidence="4">
    <location>
        <position position="347"/>
    </location>
    <ligand>
        <name>S-adenosyl-L-methionine</name>
        <dbReference type="ChEBI" id="CHEBI:59789"/>
    </ligand>
</feature>
<dbReference type="NCBIfam" id="TIGR00479">
    <property type="entry name" value="rumA"/>
    <property type="match status" value="1"/>
</dbReference>
<evidence type="ECO:0000259" key="6">
    <source>
        <dbReference type="PROSITE" id="PS50926"/>
    </source>
</evidence>
<keyword evidence="8" id="KW-1185">Reference proteome</keyword>
<keyword evidence="3 4" id="KW-0949">S-adenosyl-L-methionine</keyword>
<dbReference type="PROSITE" id="PS01231">
    <property type="entry name" value="TRMA_2"/>
    <property type="match status" value="1"/>
</dbReference>
<evidence type="ECO:0000313" key="8">
    <source>
        <dbReference type="Proteomes" id="UP001596310"/>
    </source>
</evidence>
<evidence type="ECO:0000256" key="5">
    <source>
        <dbReference type="PROSITE-ProRule" id="PRU10015"/>
    </source>
</evidence>
<dbReference type="CDD" id="cd02440">
    <property type="entry name" value="AdoMet_MTases"/>
    <property type="match status" value="1"/>
</dbReference>
<dbReference type="Proteomes" id="UP001596310">
    <property type="component" value="Unassembled WGS sequence"/>
</dbReference>
<accession>A0ABW1ULF0</accession>
<organism evidence="7 8">
    <name type="scientific">Lapidilactobacillus achengensis</name>
    <dbReference type="NCBI Taxonomy" id="2486000"/>
    <lineage>
        <taxon>Bacteria</taxon>
        <taxon>Bacillati</taxon>
        <taxon>Bacillota</taxon>
        <taxon>Bacilli</taxon>
        <taxon>Lactobacillales</taxon>
        <taxon>Lactobacillaceae</taxon>
        <taxon>Lapidilactobacillus</taxon>
    </lineage>
</organism>
<dbReference type="InterPro" id="IPR002792">
    <property type="entry name" value="TRAM_dom"/>
</dbReference>
<dbReference type="InterPro" id="IPR029063">
    <property type="entry name" value="SAM-dependent_MTases_sf"/>
</dbReference>
<dbReference type="PROSITE" id="PS51687">
    <property type="entry name" value="SAM_MT_RNA_M5U"/>
    <property type="match status" value="1"/>
</dbReference>
<dbReference type="PANTHER" id="PTHR11061:SF45">
    <property type="match status" value="1"/>
</dbReference>
<feature type="active site" evidence="5">
    <location>
        <position position="422"/>
    </location>
</feature>
<dbReference type="EC" id="2.1.1.190" evidence="7"/>
<dbReference type="PROSITE" id="PS50926">
    <property type="entry name" value="TRAM"/>
    <property type="match status" value="1"/>
</dbReference>
<feature type="binding site" evidence="4">
    <location>
        <position position="395"/>
    </location>
    <ligand>
        <name>S-adenosyl-L-methionine</name>
        <dbReference type="ChEBI" id="CHEBI:59789"/>
    </ligand>
</feature>
<feature type="domain" description="TRAM" evidence="6">
    <location>
        <begin position="9"/>
        <end position="67"/>
    </location>
</feature>
<reference evidence="8" key="1">
    <citation type="journal article" date="2019" name="Int. J. Syst. Evol. Microbiol.">
        <title>The Global Catalogue of Microorganisms (GCM) 10K type strain sequencing project: providing services to taxonomists for standard genome sequencing and annotation.</title>
        <authorList>
            <consortium name="The Broad Institute Genomics Platform"/>
            <consortium name="The Broad Institute Genome Sequencing Center for Infectious Disease"/>
            <person name="Wu L."/>
            <person name="Ma J."/>
        </authorList>
    </citation>
    <scope>NUCLEOTIDE SEQUENCE [LARGE SCALE GENOMIC DNA]</scope>
    <source>
        <strain evidence="8">CCM 8897</strain>
    </source>
</reference>
<dbReference type="Pfam" id="PF01938">
    <property type="entry name" value="TRAM"/>
    <property type="match status" value="1"/>
</dbReference>
<evidence type="ECO:0000313" key="7">
    <source>
        <dbReference type="EMBL" id="MFC6314183.1"/>
    </source>
</evidence>
<keyword evidence="1 4" id="KW-0489">Methyltransferase</keyword>
<dbReference type="EMBL" id="JBHSSM010000005">
    <property type="protein sequence ID" value="MFC6314183.1"/>
    <property type="molecule type" value="Genomic_DNA"/>
</dbReference>
<comment type="caution">
    <text evidence="7">The sequence shown here is derived from an EMBL/GenBank/DDBJ whole genome shotgun (WGS) entry which is preliminary data.</text>
</comment>
<gene>
    <name evidence="7" type="primary">rlmD</name>
    <name evidence="7" type="ORF">ACFQHW_01180</name>
</gene>
<keyword evidence="2 4" id="KW-0808">Transferase</keyword>
<name>A0ABW1ULF0_9LACO</name>
<evidence type="ECO:0000256" key="4">
    <source>
        <dbReference type="PROSITE-ProRule" id="PRU01024"/>
    </source>
</evidence>